<evidence type="ECO:0000313" key="2">
    <source>
        <dbReference type="Proteomes" id="UP000499080"/>
    </source>
</evidence>
<organism evidence="1 2">
    <name type="scientific">Araneus ventricosus</name>
    <name type="common">Orbweaver spider</name>
    <name type="synonym">Epeira ventricosa</name>
    <dbReference type="NCBI Taxonomy" id="182803"/>
    <lineage>
        <taxon>Eukaryota</taxon>
        <taxon>Metazoa</taxon>
        <taxon>Ecdysozoa</taxon>
        <taxon>Arthropoda</taxon>
        <taxon>Chelicerata</taxon>
        <taxon>Arachnida</taxon>
        <taxon>Araneae</taxon>
        <taxon>Araneomorphae</taxon>
        <taxon>Entelegynae</taxon>
        <taxon>Araneoidea</taxon>
        <taxon>Araneidae</taxon>
        <taxon>Araneus</taxon>
    </lineage>
</organism>
<dbReference type="AlphaFoldDB" id="A0A4Y2CTZ1"/>
<evidence type="ECO:0000313" key="1">
    <source>
        <dbReference type="EMBL" id="GBM07376.1"/>
    </source>
</evidence>
<keyword evidence="2" id="KW-1185">Reference proteome</keyword>
<dbReference type="Proteomes" id="UP000499080">
    <property type="component" value="Unassembled WGS sequence"/>
</dbReference>
<proteinExistence type="predicted"/>
<gene>
    <name evidence="1" type="ORF">AVEN_187907_1</name>
</gene>
<accession>A0A4Y2CTZ1</accession>
<comment type="caution">
    <text evidence="1">The sequence shown here is derived from an EMBL/GenBank/DDBJ whole genome shotgun (WGS) entry which is preliminary data.</text>
</comment>
<protein>
    <submittedName>
        <fullName evidence="1">Uncharacterized protein</fullName>
    </submittedName>
</protein>
<reference evidence="1 2" key="1">
    <citation type="journal article" date="2019" name="Sci. Rep.">
        <title>Orb-weaving spider Araneus ventricosus genome elucidates the spidroin gene catalogue.</title>
        <authorList>
            <person name="Kono N."/>
            <person name="Nakamura H."/>
            <person name="Ohtoshi R."/>
            <person name="Moran D.A.P."/>
            <person name="Shinohara A."/>
            <person name="Yoshida Y."/>
            <person name="Fujiwara M."/>
            <person name="Mori M."/>
            <person name="Tomita M."/>
            <person name="Arakawa K."/>
        </authorList>
    </citation>
    <scope>NUCLEOTIDE SEQUENCE [LARGE SCALE GENOMIC DNA]</scope>
</reference>
<name>A0A4Y2CTZ1_ARAVE</name>
<sequence length="121" mass="13887">MPTAALQVVEGIMPLHIKAEQEVAYVRTARMRKTSNYNNINFKPINYEDGTTSTKFHPAIFQLEGRIYLKGNSFQYPVSVFTWTAQRQKTKQAAPSVSSSVCLHLWKKTQRNTKGWRNLVP</sequence>
<dbReference type="EMBL" id="BGPR01000241">
    <property type="protein sequence ID" value="GBM07376.1"/>
    <property type="molecule type" value="Genomic_DNA"/>
</dbReference>
<dbReference type="OrthoDB" id="6515318at2759"/>